<accession>A0ABR0EQY5</accession>
<dbReference type="SMART" id="SM00343">
    <property type="entry name" value="ZnF_C2HC"/>
    <property type="match status" value="3"/>
</dbReference>
<dbReference type="InterPro" id="IPR001878">
    <property type="entry name" value="Znf_CCHC"/>
</dbReference>
<dbReference type="PROSITE" id="PS50158">
    <property type="entry name" value="ZF_CCHC"/>
    <property type="match status" value="1"/>
</dbReference>
<dbReference type="Gene3D" id="4.10.60.10">
    <property type="entry name" value="Zinc finger, CCHC-type"/>
    <property type="match status" value="2"/>
</dbReference>
<feature type="domain" description="CCHC-type" evidence="3">
    <location>
        <begin position="64"/>
        <end position="78"/>
    </location>
</feature>
<dbReference type="Proteomes" id="UP001305779">
    <property type="component" value="Unassembled WGS sequence"/>
</dbReference>
<feature type="compositionally biased region" description="Low complexity" evidence="2">
    <location>
        <begin position="7"/>
        <end position="17"/>
    </location>
</feature>
<evidence type="ECO:0000256" key="1">
    <source>
        <dbReference type="PROSITE-ProRule" id="PRU00047"/>
    </source>
</evidence>
<evidence type="ECO:0000259" key="3">
    <source>
        <dbReference type="PROSITE" id="PS50158"/>
    </source>
</evidence>
<dbReference type="Pfam" id="PF00098">
    <property type="entry name" value="zf-CCHC"/>
    <property type="match status" value="1"/>
</dbReference>
<comment type="caution">
    <text evidence="4">The sequence shown here is derived from an EMBL/GenBank/DDBJ whole genome shotgun (WGS) entry which is preliminary data.</text>
</comment>
<evidence type="ECO:0000313" key="5">
    <source>
        <dbReference type="Proteomes" id="UP001305779"/>
    </source>
</evidence>
<protein>
    <recommendedName>
        <fullName evidence="3">CCHC-type domain-containing protein</fullName>
    </recommendedName>
</protein>
<sequence length="510" mass="57728">MAKRNNRGGARQGQNNNPTFGNSTFGTPNSSTKMFNCSVHGANKTHDTKDCKANKQPNAKAKTCTNCGKVGHLKKDCRLLNQNASQQAPAGFWSTHNNSSPQGRRTSTLNQKASPMLWSPTAAWGVVSPKKSHHNQVSEVTAMPYCFFCNKIDHNSRGCRNDKAILDFHHSSFVCQKCLYKGHLRSECLNPRPRTNPFTDLRKIKSPTVGRNGPYLYGGSQAKEMRQRWEEYQLKMAAQGSVIDPDFFIQTEREIREMAAKEIGERGLGYVSASRSSPRRSSPRSPSAFLQSPSKSKSRLKKVSAINNQFTFEPPKEDELDELKGRGVDTKSIEILKQMRDDKRVKDKEAQIMKDLRRKANINSYHKSCVTTAFRNQENWILENRVLTQGRLWEIKMTLANGASIWRDPHAMTALIDRQLPQCEKCSESGRIYDRHFNEINPALVADEIFALEDGPAWGLFVGMGCRCSGQAGYTWETIPKKMMEKFEDKWEWEQQQRAQQGASGQLTVP</sequence>
<dbReference type="InterPro" id="IPR036875">
    <property type="entry name" value="Znf_CCHC_sf"/>
</dbReference>
<name>A0ABR0EQY5_ZASCE</name>
<evidence type="ECO:0000256" key="2">
    <source>
        <dbReference type="SAM" id="MobiDB-lite"/>
    </source>
</evidence>
<organism evidence="4 5">
    <name type="scientific">Zasmidium cellare</name>
    <name type="common">Wine cellar mold</name>
    <name type="synonym">Racodium cellare</name>
    <dbReference type="NCBI Taxonomy" id="395010"/>
    <lineage>
        <taxon>Eukaryota</taxon>
        <taxon>Fungi</taxon>
        <taxon>Dikarya</taxon>
        <taxon>Ascomycota</taxon>
        <taxon>Pezizomycotina</taxon>
        <taxon>Dothideomycetes</taxon>
        <taxon>Dothideomycetidae</taxon>
        <taxon>Mycosphaerellales</taxon>
        <taxon>Mycosphaerellaceae</taxon>
        <taxon>Zasmidium</taxon>
    </lineage>
</organism>
<keyword evidence="1" id="KW-0479">Metal-binding</keyword>
<dbReference type="SUPFAM" id="SSF57756">
    <property type="entry name" value="Retrovirus zinc finger-like domains"/>
    <property type="match status" value="2"/>
</dbReference>
<feature type="region of interest" description="Disordered" evidence="2">
    <location>
        <begin position="1"/>
        <end position="27"/>
    </location>
</feature>
<feature type="compositionally biased region" description="Polar residues" evidence="2">
    <location>
        <begin position="18"/>
        <end position="27"/>
    </location>
</feature>
<keyword evidence="1" id="KW-0863">Zinc-finger</keyword>
<keyword evidence="5" id="KW-1185">Reference proteome</keyword>
<proteinExistence type="predicted"/>
<evidence type="ECO:0000313" key="4">
    <source>
        <dbReference type="EMBL" id="KAK4503937.1"/>
    </source>
</evidence>
<reference evidence="4 5" key="1">
    <citation type="journal article" date="2023" name="G3 (Bethesda)">
        <title>A chromosome-level genome assembly of Zasmidium syzygii isolated from banana leaves.</title>
        <authorList>
            <person name="van Westerhoven A.C."/>
            <person name="Mehrabi R."/>
            <person name="Talebi R."/>
            <person name="Steentjes M.B.F."/>
            <person name="Corcolon B."/>
            <person name="Chong P.A."/>
            <person name="Kema G.H.J."/>
            <person name="Seidl M.F."/>
        </authorList>
    </citation>
    <scope>NUCLEOTIDE SEQUENCE [LARGE SCALE GENOMIC DNA]</scope>
    <source>
        <strain evidence="4 5">P124</strain>
    </source>
</reference>
<feature type="region of interest" description="Disordered" evidence="2">
    <location>
        <begin position="268"/>
        <end position="296"/>
    </location>
</feature>
<dbReference type="EMBL" id="JAXOVC010000003">
    <property type="protein sequence ID" value="KAK4503937.1"/>
    <property type="molecule type" value="Genomic_DNA"/>
</dbReference>
<gene>
    <name evidence="4" type="ORF">PRZ48_004852</name>
</gene>
<feature type="region of interest" description="Disordered" evidence="2">
    <location>
        <begin position="89"/>
        <end position="109"/>
    </location>
</feature>
<keyword evidence="1" id="KW-0862">Zinc</keyword>